<dbReference type="STRING" id="28066.RF819_02080"/>
<accession>A0A1T1AP13</accession>
<evidence type="ECO:0000313" key="2">
    <source>
        <dbReference type="Proteomes" id="UP000190750"/>
    </source>
</evidence>
<dbReference type="Proteomes" id="UP000190750">
    <property type="component" value="Unassembled WGS sequence"/>
</dbReference>
<proteinExistence type="predicted"/>
<sequence>MIEKGSIMANPDLTQASYTAKTILKCWEEEREQVFALTDAIFSAIKDREELHNTRILCHVIFDMLGDNKNLISFEQEIDKLLEVSHV</sequence>
<gene>
    <name evidence="1" type="ORF">RF819_02080</name>
</gene>
<protein>
    <submittedName>
        <fullName evidence="1">Uncharacterized protein</fullName>
    </submittedName>
</protein>
<name>A0A1T1AP13_RHOFE</name>
<dbReference type="EMBL" id="MTJN01000002">
    <property type="protein sequence ID" value="OOV05658.1"/>
    <property type="molecule type" value="Genomic_DNA"/>
</dbReference>
<dbReference type="AlphaFoldDB" id="A0A1T1AP13"/>
<keyword evidence="2" id="KW-1185">Reference proteome</keyword>
<evidence type="ECO:0000313" key="1">
    <source>
        <dbReference type="EMBL" id="OOV05658.1"/>
    </source>
</evidence>
<organism evidence="1 2">
    <name type="scientific">Rhodoferax fermentans</name>
    <dbReference type="NCBI Taxonomy" id="28066"/>
    <lineage>
        <taxon>Bacteria</taxon>
        <taxon>Pseudomonadati</taxon>
        <taxon>Pseudomonadota</taxon>
        <taxon>Betaproteobacteria</taxon>
        <taxon>Burkholderiales</taxon>
        <taxon>Comamonadaceae</taxon>
        <taxon>Rhodoferax</taxon>
    </lineage>
</organism>
<comment type="caution">
    <text evidence="1">The sequence shown here is derived from an EMBL/GenBank/DDBJ whole genome shotgun (WGS) entry which is preliminary data.</text>
</comment>
<reference evidence="1 2" key="1">
    <citation type="submission" date="2017-01" db="EMBL/GenBank/DDBJ databases">
        <title>Genome sequencing of Rhodoferax fermentans JCM 7819.</title>
        <authorList>
            <person name="Kim Y.J."/>
            <person name="Farh M.E.-A."/>
            <person name="Yang D.-C."/>
        </authorList>
    </citation>
    <scope>NUCLEOTIDE SEQUENCE [LARGE SCALE GENOMIC DNA]</scope>
    <source>
        <strain evidence="1 2">JCM 7819</strain>
    </source>
</reference>